<dbReference type="Gene3D" id="6.10.250.2410">
    <property type="match status" value="1"/>
</dbReference>
<evidence type="ECO:0000256" key="3">
    <source>
        <dbReference type="HAMAP-Rule" id="MF_01805"/>
    </source>
</evidence>
<dbReference type="InterPro" id="IPR023093">
    <property type="entry name" value="ScpA-like_C"/>
</dbReference>
<dbReference type="GO" id="GO:0007059">
    <property type="term" value="P:chromosome segregation"/>
    <property type="evidence" value="ECO:0007669"/>
    <property type="project" value="UniProtKB-UniRule"/>
</dbReference>
<dbReference type="GO" id="GO:0051301">
    <property type="term" value="P:cell division"/>
    <property type="evidence" value="ECO:0007669"/>
    <property type="project" value="UniProtKB-KW"/>
</dbReference>
<accession>A0A6M0R7V5</accession>
<dbReference type="PANTHER" id="PTHR33969">
    <property type="entry name" value="SEGREGATION AND CONDENSATION PROTEIN A"/>
    <property type="match status" value="1"/>
</dbReference>
<dbReference type="EMBL" id="SXDP01000002">
    <property type="protein sequence ID" value="NEZ46274.1"/>
    <property type="molecule type" value="Genomic_DNA"/>
</dbReference>
<keyword evidence="3" id="KW-0963">Cytoplasm</keyword>
<dbReference type="HAMAP" id="MF_01805">
    <property type="entry name" value="ScpA"/>
    <property type="match status" value="1"/>
</dbReference>
<comment type="subunit">
    <text evidence="3">Component of a cohesin-like complex composed of ScpA, ScpB and the Smc homodimer, in which ScpA and ScpB bind to the head domain of Smc. The presence of the three proteins is required for the association of the complex with DNA.</text>
</comment>
<reference evidence="4 5" key="1">
    <citation type="submission" date="2019-04" db="EMBL/GenBank/DDBJ databases">
        <title>Genome sequencing of Clostridium botulinum Groups I-IV and Clostridium butyricum.</title>
        <authorList>
            <person name="Brunt J."/>
            <person name="Van Vliet A.H.M."/>
            <person name="Stringer S.C."/>
            <person name="Carter A.T."/>
            <person name="Peck M.W."/>
        </authorList>
    </citation>
    <scope>NUCLEOTIDE SEQUENCE [LARGE SCALE GENOMIC DNA]</scope>
    <source>
        <strain evidence="4 5">IFR 18/094</strain>
    </source>
</reference>
<dbReference type="Gene3D" id="1.10.10.580">
    <property type="entry name" value="Structural maintenance of chromosome 1. Chain E"/>
    <property type="match status" value="1"/>
</dbReference>
<dbReference type="GO" id="GO:0005737">
    <property type="term" value="C:cytoplasm"/>
    <property type="evidence" value="ECO:0007669"/>
    <property type="project" value="UniProtKB-SubCell"/>
</dbReference>
<proteinExistence type="inferred from homology"/>
<comment type="function">
    <text evidence="3">Participates in chromosomal partition during cell division. May act via the formation of a condensin-like complex containing Smc and ScpB that pull DNA away from mid-cell into both cell halves.</text>
</comment>
<dbReference type="RefSeq" id="WP_163248562.1">
    <property type="nucleotide sequence ID" value="NZ_SXDP01000002.1"/>
</dbReference>
<comment type="similarity">
    <text evidence="3">Belongs to the ScpA family.</text>
</comment>
<evidence type="ECO:0000313" key="5">
    <source>
        <dbReference type="Proteomes" id="UP000473885"/>
    </source>
</evidence>
<dbReference type="Proteomes" id="UP000473885">
    <property type="component" value="Unassembled WGS sequence"/>
</dbReference>
<evidence type="ECO:0000256" key="2">
    <source>
        <dbReference type="ARBA" id="ARBA00044777"/>
    </source>
</evidence>
<dbReference type="InterPro" id="IPR003768">
    <property type="entry name" value="ScpA"/>
</dbReference>
<dbReference type="GO" id="GO:0006260">
    <property type="term" value="P:DNA replication"/>
    <property type="evidence" value="ECO:0007669"/>
    <property type="project" value="UniProtKB-UniRule"/>
</dbReference>
<dbReference type="AlphaFoldDB" id="A0A6M0R7V5"/>
<comment type="subcellular location">
    <subcellularLocation>
        <location evidence="3">Cytoplasm</location>
    </subcellularLocation>
    <text evidence="3">Associated with two foci at the outer edges of the nucleoid region in young cells, and at four foci within both cell halves in older cells.</text>
</comment>
<name>A0A6M0R7V5_9CLOT</name>
<sequence length="246" mass="29248">MPLNIKIHNFDGPFDLLLHLIKKNKMDIYNIRIQEITNQYMEYLNKMEELDLEITSEFIVMAATLIEIKSKYLLPKQEEEEDTQTDPTKELVDKLLEYKKFKAVAEFLKGKQKSCGICFSKKPEIIEKKEEKHTAVDLLQNITLLKLYNTYNELINYYNNKMNKDIEFKGEIYLDKYKIEDKIKYIKSKMKSKQKYLFDDLIKECDCKLEVVVTFLAVLELIKLKSITVYQLSNFKEIYVEGTENQ</sequence>
<dbReference type="PANTHER" id="PTHR33969:SF2">
    <property type="entry name" value="SEGREGATION AND CONDENSATION PROTEIN A"/>
    <property type="match status" value="1"/>
</dbReference>
<dbReference type="NCBIfam" id="NF000994">
    <property type="entry name" value="PRK00104.1-3"/>
    <property type="match status" value="1"/>
</dbReference>
<gene>
    <name evidence="3" type="primary">scpA</name>
    <name evidence="4" type="ORF">FDF74_03485</name>
</gene>
<dbReference type="Pfam" id="PF02616">
    <property type="entry name" value="SMC_ScpA"/>
    <property type="match status" value="1"/>
</dbReference>
<keyword evidence="3" id="KW-0132">Cell division</keyword>
<keyword evidence="5" id="KW-1185">Reference proteome</keyword>
<evidence type="ECO:0000313" key="4">
    <source>
        <dbReference type="EMBL" id="NEZ46274.1"/>
    </source>
</evidence>
<organism evidence="4 5">
    <name type="scientific">Clostridium niameyense</name>
    <dbReference type="NCBI Taxonomy" id="1622073"/>
    <lineage>
        <taxon>Bacteria</taxon>
        <taxon>Bacillati</taxon>
        <taxon>Bacillota</taxon>
        <taxon>Clostridia</taxon>
        <taxon>Eubacteriales</taxon>
        <taxon>Clostridiaceae</taxon>
        <taxon>Clostridium</taxon>
    </lineage>
</organism>
<protein>
    <recommendedName>
        <fullName evidence="2 3">Segregation and condensation protein A</fullName>
    </recommendedName>
</protein>
<evidence type="ECO:0000256" key="1">
    <source>
        <dbReference type="ARBA" id="ARBA00022829"/>
    </source>
</evidence>
<keyword evidence="1 3" id="KW-0159">Chromosome partition</keyword>
<keyword evidence="3" id="KW-0131">Cell cycle</keyword>
<comment type="caution">
    <text evidence="4">The sequence shown here is derived from an EMBL/GenBank/DDBJ whole genome shotgun (WGS) entry which is preliminary data.</text>
</comment>